<name>A0ACC2XGF7_9TREE</name>
<keyword evidence="2" id="KW-1185">Reference proteome</keyword>
<evidence type="ECO:0000313" key="1">
    <source>
        <dbReference type="EMBL" id="KAJ9122476.1"/>
    </source>
</evidence>
<reference evidence="1" key="1">
    <citation type="submission" date="2023-04" db="EMBL/GenBank/DDBJ databases">
        <title>Draft Genome sequencing of Naganishia species isolated from polar environments using Oxford Nanopore Technology.</title>
        <authorList>
            <person name="Leo P."/>
            <person name="Venkateswaran K."/>
        </authorList>
    </citation>
    <scope>NUCLEOTIDE SEQUENCE</scope>
    <source>
        <strain evidence="1">MNA-CCFEE 5425</strain>
    </source>
</reference>
<accession>A0ACC2XGF7</accession>
<gene>
    <name evidence="1" type="ORF">QFC22_001903</name>
</gene>
<proteinExistence type="predicted"/>
<comment type="caution">
    <text evidence="1">The sequence shown here is derived from an EMBL/GenBank/DDBJ whole genome shotgun (WGS) entry which is preliminary data.</text>
</comment>
<sequence length="690" mass="76939">MWPLAPFTLFSTLLLLVTAAPTPKWLDGAEACSHIAQQTLNDPRDVVACLKSFPFREDFRQNVLAVAETAINFHTFETISLNAPPPFEDSTINLRAEFDRIRHQQYDTDYDFNVDLFFTVNRLQDGHTTWNPRCYVDVFQNMLPIPLVSLERKTLAEEPKQESIYVIPDADEFFATFLNGSFTRYYMARGIDIKRYAGAEVLSIEGQDPYAYVRKIADEYTGDFLDDGIRQSMAYASYRYIGGKWGQRIGDFAGPTVPTYTKHEIEVTLIPRGAQESETVKFPYVSTLIGKTFTDQASYWENNCAPTSRTNGVDYKLYMTPLVVPLTGNETTNVSSSLVDSATVLMERRAFAGLPDLNVRKEAIDLPPAFVPSTLNMSGSDAVTYFTMLPNTSVGVMVIGSFAPLDLYAWQQTVLDGINGLKSQGAEHLVIDVTNNGGGYVCDGLWLHRLLAGPSVDVNEGFEAAIRVNDLVEDMVLADMELAKSYNFSDIEPLYYSPGWKSVNGTKFGVQENFLYPLQNLSINGVPDTFSRRHANACSPFHVDPDVPTEIPFDHSKILVIGNGICASTCSAFTTLMQELHGVKIVNFGAAKGAHSGMIGGEVVEWRGLDSEFKTANLKTHPLAGPELLVNANFRINWRATYSYRKPDTFNSYNVAVADYSFPYTEETWNRPQAVWTFVAKEIFGVKIAA</sequence>
<organism evidence="1 2">
    <name type="scientific">Naganishia vaughanmartiniae</name>
    <dbReference type="NCBI Taxonomy" id="1424756"/>
    <lineage>
        <taxon>Eukaryota</taxon>
        <taxon>Fungi</taxon>
        <taxon>Dikarya</taxon>
        <taxon>Basidiomycota</taxon>
        <taxon>Agaricomycotina</taxon>
        <taxon>Tremellomycetes</taxon>
        <taxon>Filobasidiales</taxon>
        <taxon>Filobasidiaceae</taxon>
        <taxon>Naganishia</taxon>
    </lineage>
</organism>
<evidence type="ECO:0000313" key="2">
    <source>
        <dbReference type="Proteomes" id="UP001243375"/>
    </source>
</evidence>
<dbReference type="EMBL" id="JASBWU010000004">
    <property type="protein sequence ID" value="KAJ9122476.1"/>
    <property type="molecule type" value="Genomic_DNA"/>
</dbReference>
<dbReference type="Proteomes" id="UP001243375">
    <property type="component" value="Unassembled WGS sequence"/>
</dbReference>
<protein>
    <submittedName>
        <fullName evidence="1">Uncharacterized protein</fullName>
    </submittedName>
</protein>